<dbReference type="GO" id="GO:0003796">
    <property type="term" value="F:lysozyme activity"/>
    <property type="evidence" value="ECO:0007669"/>
    <property type="project" value="UniProtKB-EC"/>
</dbReference>
<dbReference type="SUPFAM" id="SSF53955">
    <property type="entry name" value="Lysozyme-like"/>
    <property type="match status" value="1"/>
</dbReference>
<keyword evidence="3 4" id="KW-0378">Hydrolase</keyword>
<dbReference type="InterPro" id="IPR002196">
    <property type="entry name" value="Glyco_hydro_24"/>
</dbReference>
<dbReference type="RefSeq" id="YP_009613063.1">
    <property type="nucleotide sequence ID" value="NC_042019.1"/>
</dbReference>
<protein>
    <recommendedName>
        <fullName evidence="3">Lysozyme</fullName>
        <ecNumber evidence="3">3.2.1.17</ecNumber>
    </recommendedName>
</protein>
<dbReference type="Proteomes" id="UP000221110">
    <property type="component" value="Segment"/>
</dbReference>
<name>A0A223LGG9_9CAUD</name>
<dbReference type="GO" id="GO:0016998">
    <property type="term" value="P:cell wall macromolecule catabolic process"/>
    <property type="evidence" value="ECO:0007669"/>
    <property type="project" value="InterPro"/>
</dbReference>
<dbReference type="EC" id="3.2.1.17" evidence="3"/>
<keyword evidence="2 3" id="KW-0081">Bacteriolytic enzyme</keyword>
<reference evidence="4 5" key="1">
    <citation type="submission" date="2017-07" db="EMBL/GenBank/DDBJ databases">
        <title>In vitro design and evaluation of phage cocktails against multidrug-resistant Aeromonas salmonicida.</title>
        <authorList>
            <person name="Chen L."/>
            <person name="Yuan S."/>
            <person name="Ma Y."/>
        </authorList>
    </citation>
    <scope>NUCLEOTIDE SEQUENCE [LARGE SCALE GENOMIC DNA]</scope>
</reference>
<dbReference type="Gene3D" id="1.10.530.40">
    <property type="match status" value="1"/>
</dbReference>
<sequence>MTLEDMLIYDEGRVLKVYWDHLGYPTVGIGHLIIPQKTTDMALINHTLSKQVGRQVNGVISESECSALFNSDVQTVKSEINKYPNIKLAYDACDPIRKNAICNLMFQMGGPRLSGFKKSLAFIANKDWSKAYSELLNSSWAKQTPNRAMRVAKVVLTGTMDSYK</sequence>
<evidence type="ECO:0000256" key="1">
    <source>
        <dbReference type="ARBA" id="ARBA00022529"/>
    </source>
</evidence>
<dbReference type="InterPro" id="IPR001165">
    <property type="entry name" value="T4-type_lysozyme"/>
</dbReference>
<dbReference type="Pfam" id="PF00959">
    <property type="entry name" value="Phage_lysozyme"/>
    <property type="match status" value="1"/>
</dbReference>
<dbReference type="PANTHER" id="PTHR37406:SF1">
    <property type="entry name" value="T4-TYPE LYSOZYME 1-RELATED"/>
    <property type="match status" value="1"/>
</dbReference>
<evidence type="ECO:0000313" key="4">
    <source>
        <dbReference type="EMBL" id="ASU00612.1"/>
    </source>
</evidence>
<evidence type="ECO:0000313" key="5">
    <source>
        <dbReference type="Proteomes" id="UP000221110"/>
    </source>
</evidence>
<proteinExistence type="inferred from homology"/>
<dbReference type="PRINTS" id="PR00684">
    <property type="entry name" value="T4LYSOZYME"/>
</dbReference>
<dbReference type="GO" id="GO:0031640">
    <property type="term" value="P:killing of cells of another organism"/>
    <property type="evidence" value="ECO:0007669"/>
    <property type="project" value="UniProtKB-KW"/>
</dbReference>
<keyword evidence="5" id="KW-1185">Reference proteome</keyword>
<evidence type="ECO:0000256" key="3">
    <source>
        <dbReference type="RuleBase" id="RU003788"/>
    </source>
</evidence>
<comment type="catalytic activity">
    <reaction evidence="3">
        <text>Hydrolysis of (1-&gt;4)-beta-linkages between N-acetylmuramic acid and N-acetyl-D-glucosamine residues in a peptidoglycan and between N-acetyl-D-glucosamine residues in chitodextrins.</text>
        <dbReference type="EC" id="3.2.1.17"/>
    </reaction>
</comment>
<dbReference type="EMBL" id="MF479730">
    <property type="protein sequence ID" value="ASU00612.1"/>
    <property type="molecule type" value="Genomic_DNA"/>
</dbReference>
<dbReference type="GO" id="GO:0042742">
    <property type="term" value="P:defense response to bacterium"/>
    <property type="evidence" value="ECO:0007669"/>
    <property type="project" value="UniProtKB-KW"/>
</dbReference>
<dbReference type="PANTHER" id="PTHR37406">
    <property type="entry name" value="T4-TYPE LYSOZYME 1-RELATED"/>
    <property type="match status" value="1"/>
</dbReference>
<dbReference type="InterPro" id="IPR052619">
    <property type="entry name" value="Phage_lysozyme-like"/>
</dbReference>
<keyword evidence="1 3" id="KW-0929">Antimicrobial</keyword>
<evidence type="ECO:0000256" key="2">
    <source>
        <dbReference type="ARBA" id="ARBA00022638"/>
    </source>
</evidence>
<dbReference type="CDD" id="cd00735">
    <property type="entry name" value="T4-like_lys"/>
    <property type="match status" value="1"/>
</dbReference>
<organism evidence="4 5">
    <name type="scientific">Aeromonas phage AS-gz</name>
    <dbReference type="NCBI Taxonomy" id="2026082"/>
    <lineage>
        <taxon>Viruses</taxon>
        <taxon>Duplodnaviria</taxon>
        <taxon>Heunggongvirae</taxon>
        <taxon>Uroviricota</taxon>
        <taxon>Caudoviricetes</taxon>
        <taxon>Pantevenvirales</taxon>
        <taxon>Straboviridae</taxon>
        <taxon>Tulanevirus</taxon>
        <taxon>Tulanevirus asgz</taxon>
    </lineage>
</organism>
<comment type="similarity">
    <text evidence="3">Belongs to the glycosyl hydrolase 24 family.</text>
</comment>
<dbReference type="GO" id="GO:0009253">
    <property type="term" value="P:peptidoglycan catabolic process"/>
    <property type="evidence" value="ECO:0007669"/>
    <property type="project" value="InterPro"/>
</dbReference>
<dbReference type="GeneID" id="40089433"/>
<dbReference type="InterPro" id="IPR023347">
    <property type="entry name" value="Lysozyme_dom_sf"/>
</dbReference>
<dbReference type="KEGG" id="vg:40089433"/>
<dbReference type="InterPro" id="IPR023346">
    <property type="entry name" value="Lysozyme-like_dom_sf"/>
</dbReference>
<accession>A0A223LGG9</accession>
<keyword evidence="3" id="KW-0326">Glycosidase</keyword>